<sequence>MDDSLRRELAIAVLRVGLIAAASYLTVKWMINAIDPTRKQKSKAKEKAEKTLQRIGISSYKNVLTEYELTIASQLINPEELEISWNDIAGLDDIIDELQTTVILPLKVPNLTTYSKLHEPPKGVLLYGPPGVGKTMVAKATAKEAGARYATAKEAGARYSFFHFFHLSHFEYFLHFFQNRFINLDISALTDKWYGESQKLAAAVFTLAIKIQPCIIFIDEIDSFLRKRETHDHEATSMMKAQFMVLWDGLISNNNCSVIVMGATNRPNDVDNAIRR</sequence>
<accession>A0A1Y3B4X5</accession>
<evidence type="ECO:0000313" key="8">
    <source>
        <dbReference type="EMBL" id="OTF74963.1"/>
    </source>
</evidence>
<name>A0A1Y3B4X5_EURMA</name>
<dbReference type="PROSITE" id="PS00674">
    <property type="entry name" value="AAA"/>
    <property type="match status" value="1"/>
</dbReference>
<reference evidence="8 9" key="1">
    <citation type="submission" date="2017-03" db="EMBL/GenBank/DDBJ databases">
        <title>Genome Survey of Euroglyphus maynei.</title>
        <authorList>
            <person name="Arlian L.G."/>
            <person name="Morgan M.S."/>
            <person name="Rider S.D."/>
        </authorList>
    </citation>
    <scope>NUCLEOTIDE SEQUENCE [LARGE SCALE GENOMIC DNA]</scope>
    <source>
        <strain evidence="8">Arlian Lab</strain>
        <tissue evidence="8">Whole body</tissue>
    </source>
</reference>
<dbReference type="OrthoDB" id="10254455at2759"/>
<dbReference type="PANTHER" id="PTHR45644:SF3">
    <property type="entry name" value="FI08533P-RELATED"/>
    <property type="match status" value="1"/>
</dbReference>
<keyword evidence="6" id="KW-0472">Membrane</keyword>
<keyword evidence="6" id="KW-1133">Transmembrane helix</keyword>
<dbReference type="Proteomes" id="UP000194236">
    <property type="component" value="Unassembled WGS sequence"/>
</dbReference>
<keyword evidence="2 5" id="KW-0547">Nucleotide-binding</keyword>
<dbReference type="GO" id="GO:0016887">
    <property type="term" value="F:ATP hydrolysis activity"/>
    <property type="evidence" value="ECO:0007669"/>
    <property type="project" value="InterPro"/>
</dbReference>
<keyword evidence="9" id="KW-1185">Reference proteome</keyword>
<gene>
    <name evidence="8" type="ORF">BLA29_007714</name>
</gene>
<dbReference type="SMART" id="SM00382">
    <property type="entry name" value="AAA"/>
    <property type="match status" value="1"/>
</dbReference>
<dbReference type="AlphaFoldDB" id="A0A1Y3B4X5"/>
<evidence type="ECO:0000313" key="9">
    <source>
        <dbReference type="Proteomes" id="UP000194236"/>
    </source>
</evidence>
<dbReference type="GO" id="GO:0140570">
    <property type="term" value="P:extraction of mislocalized protein from mitochondrial outer membrane"/>
    <property type="evidence" value="ECO:0007669"/>
    <property type="project" value="TreeGrafter"/>
</dbReference>
<protein>
    <submittedName>
        <fullName evidence="8">ATPase family AAA domain-containing protein 1-like protein</fullName>
    </submittedName>
</protein>
<evidence type="ECO:0000256" key="5">
    <source>
        <dbReference type="RuleBase" id="RU003651"/>
    </source>
</evidence>
<feature type="non-terminal residue" evidence="8">
    <location>
        <position position="276"/>
    </location>
</feature>
<evidence type="ECO:0000256" key="3">
    <source>
        <dbReference type="ARBA" id="ARBA00022840"/>
    </source>
</evidence>
<feature type="domain" description="AAA+ ATPase" evidence="7">
    <location>
        <begin position="120"/>
        <end position="275"/>
    </location>
</feature>
<dbReference type="InterPro" id="IPR003959">
    <property type="entry name" value="ATPase_AAA_core"/>
</dbReference>
<organism evidence="8 9">
    <name type="scientific">Euroglyphus maynei</name>
    <name type="common">Mayne's house dust mite</name>
    <dbReference type="NCBI Taxonomy" id="6958"/>
    <lineage>
        <taxon>Eukaryota</taxon>
        <taxon>Metazoa</taxon>
        <taxon>Ecdysozoa</taxon>
        <taxon>Arthropoda</taxon>
        <taxon>Chelicerata</taxon>
        <taxon>Arachnida</taxon>
        <taxon>Acari</taxon>
        <taxon>Acariformes</taxon>
        <taxon>Sarcoptiformes</taxon>
        <taxon>Astigmata</taxon>
        <taxon>Psoroptidia</taxon>
        <taxon>Analgoidea</taxon>
        <taxon>Pyroglyphidae</taxon>
        <taxon>Pyroglyphinae</taxon>
        <taxon>Euroglyphus</taxon>
    </lineage>
</organism>
<dbReference type="InterPro" id="IPR027417">
    <property type="entry name" value="P-loop_NTPase"/>
</dbReference>
<dbReference type="GO" id="GO:0005524">
    <property type="term" value="F:ATP binding"/>
    <property type="evidence" value="ECO:0007669"/>
    <property type="project" value="UniProtKB-KW"/>
</dbReference>
<keyword evidence="6" id="KW-0812">Transmembrane</keyword>
<dbReference type="InterPro" id="IPR051701">
    <property type="entry name" value="Mito_OM_Translocase_MSP1"/>
</dbReference>
<dbReference type="SUPFAM" id="SSF52540">
    <property type="entry name" value="P-loop containing nucleoside triphosphate hydrolases"/>
    <property type="match status" value="1"/>
</dbReference>
<keyword evidence="3 5" id="KW-0067">ATP-binding</keyword>
<dbReference type="Gene3D" id="3.40.50.300">
    <property type="entry name" value="P-loop containing nucleotide triphosphate hydrolases"/>
    <property type="match status" value="1"/>
</dbReference>
<dbReference type="Pfam" id="PF00004">
    <property type="entry name" value="AAA"/>
    <property type="match status" value="1"/>
</dbReference>
<evidence type="ECO:0000256" key="6">
    <source>
        <dbReference type="SAM" id="Phobius"/>
    </source>
</evidence>
<dbReference type="PANTHER" id="PTHR45644">
    <property type="entry name" value="AAA ATPASE, PUTATIVE (AFU_ORTHOLOGUE AFUA_2G12920)-RELATED-RELATED"/>
    <property type="match status" value="1"/>
</dbReference>
<evidence type="ECO:0000256" key="2">
    <source>
        <dbReference type="ARBA" id="ARBA00022741"/>
    </source>
</evidence>
<dbReference type="GO" id="GO:0005741">
    <property type="term" value="C:mitochondrial outer membrane"/>
    <property type="evidence" value="ECO:0007669"/>
    <property type="project" value="TreeGrafter"/>
</dbReference>
<dbReference type="InterPro" id="IPR003593">
    <property type="entry name" value="AAA+_ATPase"/>
</dbReference>
<evidence type="ECO:0000256" key="1">
    <source>
        <dbReference type="ARBA" id="ARBA00004173"/>
    </source>
</evidence>
<dbReference type="EMBL" id="MUJZ01044389">
    <property type="protein sequence ID" value="OTF74963.1"/>
    <property type="molecule type" value="Genomic_DNA"/>
</dbReference>
<proteinExistence type="inferred from homology"/>
<comment type="similarity">
    <text evidence="5">Belongs to the AAA ATPase family.</text>
</comment>
<feature type="transmembrane region" description="Helical" evidence="6">
    <location>
        <begin position="12"/>
        <end position="31"/>
    </location>
</feature>
<evidence type="ECO:0000256" key="4">
    <source>
        <dbReference type="ARBA" id="ARBA00023128"/>
    </source>
</evidence>
<comment type="caution">
    <text evidence="8">The sequence shown here is derived from an EMBL/GenBank/DDBJ whole genome shotgun (WGS) entry which is preliminary data.</text>
</comment>
<comment type="subcellular location">
    <subcellularLocation>
        <location evidence="1">Mitochondrion</location>
    </subcellularLocation>
</comment>
<dbReference type="InterPro" id="IPR003960">
    <property type="entry name" value="ATPase_AAA_CS"/>
</dbReference>
<keyword evidence="4" id="KW-0496">Mitochondrion</keyword>
<evidence type="ECO:0000259" key="7">
    <source>
        <dbReference type="SMART" id="SM00382"/>
    </source>
</evidence>